<dbReference type="InterPro" id="IPR010982">
    <property type="entry name" value="Lambda_DNA-bd_dom_sf"/>
</dbReference>
<proteinExistence type="predicted"/>
<dbReference type="Proteomes" id="UP000693777">
    <property type="component" value="Segment"/>
</dbReference>
<gene>
    <name evidence="1" type="ORF">Peternella1_2</name>
</gene>
<dbReference type="Gene3D" id="1.10.260.40">
    <property type="entry name" value="lambda repressor-like DNA-binding domains"/>
    <property type="match status" value="1"/>
</dbReference>
<evidence type="ECO:0000313" key="2">
    <source>
        <dbReference type="Proteomes" id="UP000693777"/>
    </source>
</evidence>
<dbReference type="GO" id="GO:0003677">
    <property type="term" value="F:DNA binding"/>
    <property type="evidence" value="ECO:0007669"/>
    <property type="project" value="InterPro"/>
</dbReference>
<name>A0A8E5EA52_9CAUD</name>
<sequence length="69" mass="7807">MYKKEFIALTVDQLKRVNASALAKTFECSSSYVSRILKSDTEPKNERAKKILAAAKEIIQQYESINPAQ</sequence>
<accession>A0A8E5EA52</accession>
<dbReference type="EMBL" id="MT732475">
    <property type="protein sequence ID" value="QQV91538.1"/>
    <property type="molecule type" value="Genomic_DNA"/>
</dbReference>
<evidence type="ECO:0000313" key="1">
    <source>
        <dbReference type="EMBL" id="QQV91538.1"/>
    </source>
</evidence>
<protein>
    <submittedName>
        <fullName evidence="1">Uncharacterized protein</fullName>
    </submittedName>
</protein>
<keyword evidence="2" id="KW-1185">Reference proteome</keyword>
<reference evidence="1" key="1">
    <citation type="submission" date="2020-07" db="EMBL/GenBank/DDBJ databases">
        <title>Highly diverse flavobacterial phages as mortality factor during North Sea spring blooms.</title>
        <authorList>
            <person name="Bartlau N."/>
            <person name="Wichels A."/>
            <person name="Krohne G."/>
            <person name="Adriaenssens E.M."/>
            <person name="Heins A."/>
            <person name="Fuchs B.M."/>
            <person name="Amann R."/>
            <person name="Moraru C."/>
        </authorList>
    </citation>
    <scope>NUCLEOTIDE SEQUENCE</scope>
</reference>
<organism evidence="1 2">
    <name type="scientific">Winogradskyella phage Peternella_1</name>
    <dbReference type="NCBI Taxonomy" id="2745699"/>
    <lineage>
        <taxon>Viruses</taxon>
        <taxon>Duplodnaviria</taxon>
        <taxon>Heunggongvirae</taxon>
        <taxon>Uroviricota</taxon>
        <taxon>Caudoviricetes</taxon>
        <taxon>Winoviridae</taxon>
        <taxon>Peternellavirus</taxon>
        <taxon>Peternellavirus peternella</taxon>
    </lineage>
</organism>